<evidence type="ECO:0000256" key="2">
    <source>
        <dbReference type="ARBA" id="ARBA00001946"/>
    </source>
</evidence>
<evidence type="ECO:0000256" key="3">
    <source>
        <dbReference type="ARBA" id="ARBA00013081"/>
    </source>
</evidence>
<dbReference type="SMART" id="SM00332">
    <property type="entry name" value="PP2Cc"/>
    <property type="match status" value="1"/>
</dbReference>
<dbReference type="EC" id="3.1.3.16" evidence="3"/>
<name>A0A1S4DXM5_CUCME</name>
<dbReference type="PANTHER" id="PTHR47992">
    <property type="entry name" value="PROTEIN PHOSPHATASE"/>
    <property type="match status" value="1"/>
</dbReference>
<comment type="cofactor">
    <cofactor evidence="1">
        <name>Mn(2+)</name>
        <dbReference type="ChEBI" id="CHEBI:29035"/>
    </cofactor>
</comment>
<comment type="similarity">
    <text evidence="9">Belongs to the PP2C family.</text>
</comment>
<dbReference type="eggNOG" id="KOG0698">
    <property type="taxonomic scope" value="Eukaryota"/>
</dbReference>
<proteinExistence type="inferred from homology"/>
<dbReference type="PROSITE" id="PS51746">
    <property type="entry name" value="PPM_2"/>
    <property type="match status" value="1"/>
</dbReference>
<evidence type="ECO:0000313" key="12">
    <source>
        <dbReference type="RefSeq" id="XP_016900728.1"/>
    </source>
</evidence>
<dbReference type="Gene3D" id="3.60.40.10">
    <property type="entry name" value="PPM-type phosphatase domain"/>
    <property type="match status" value="1"/>
</dbReference>
<dbReference type="PROSITE" id="PS01032">
    <property type="entry name" value="PPM_1"/>
    <property type="match status" value="1"/>
</dbReference>
<dbReference type="InterPro" id="IPR015655">
    <property type="entry name" value="PP2C"/>
</dbReference>
<dbReference type="SMR" id="A0A1S4DXM5"/>
<evidence type="ECO:0000256" key="8">
    <source>
        <dbReference type="ARBA" id="ARBA00023211"/>
    </source>
</evidence>
<keyword evidence="11" id="KW-1185">Reference proteome</keyword>
<keyword evidence="4" id="KW-0479">Metal-binding</keyword>
<evidence type="ECO:0000259" key="10">
    <source>
        <dbReference type="PROSITE" id="PS51746"/>
    </source>
</evidence>
<dbReference type="CDD" id="cd00143">
    <property type="entry name" value="PP2Cc"/>
    <property type="match status" value="1"/>
</dbReference>
<dbReference type="InterPro" id="IPR036457">
    <property type="entry name" value="PPM-type-like_dom_sf"/>
</dbReference>
<dbReference type="OrthoDB" id="10264738at2759"/>
<evidence type="ECO:0000256" key="5">
    <source>
        <dbReference type="ARBA" id="ARBA00022801"/>
    </source>
</evidence>
<dbReference type="GeneID" id="103491660"/>
<dbReference type="SUPFAM" id="SSF81606">
    <property type="entry name" value="PP2C-like"/>
    <property type="match status" value="1"/>
</dbReference>
<sequence length="238" mass="26836">MSIIGQRNEMEDEVRVELGLRTINDEKYNFFAMYDGHGGTQVAQVCREQLHQIVAKEIVGWGDIDGAEWGRLMEKCFERTDDEVNRGAVAMKTVGSIVVTTMIGNEEVVVANYDNCRAVLARDGIALPLSDNYKPGRDDELKRIESINERVINWNGYQVLGVFATSRSIGDEYLKPFVISKPKVTVTKRIDNEEFLILGSDSLWDVVSNEIACNIVRRCFGGQIEEAFVEGRERQSCC</sequence>
<protein>
    <recommendedName>
        <fullName evidence="3">protein-serine/threonine phosphatase</fullName>
        <ecNumber evidence="3">3.1.3.16</ecNumber>
    </recommendedName>
</protein>
<dbReference type="InParanoid" id="A0A1S4DXM5"/>
<keyword evidence="5 9" id="KW-0378">Hydrolase</keyword>
<reference evidence="12" key="1">
    <citation type="submission" date="2025-08" db="UniProtKB">
        <authorList>
            <consortium name="RefSeq"/>
        </authorList>
    </citation>
    <scope>IDENTIFICATION</scope>
    <source>
        <tissue evidence="12">Stem</tissue>
    </source>
</reference>
<accession>A0A1S4DXM5</accession>
<dbReference type="InterPro" id="IPR001932">
    <property type="entry name" value="PPM-type_phosphatase-like_dom"/>
</dbReference>
<dbReference type="GO" id="GO:0004722">
    <property type="term" value="F:protein serine/threonine phosphatase activity"/>
    <property type="evidence" value="ECO:0007669"/>
    <property type="project" value="UniProtKB-EC"/>
</dbReference>
<evidence type="ECO:0000256" key="9">
    <source>
        <dbReference type="RuleBase" id="RU003465"/>
    </source>
</evidence>
<dbReference type="Pfam" id="PF00481">
    <property type="entry name" value="PP2C"/>
    <property type="match status" value="1"/>
</dbReference>
<dbReference type="AlphaFoldDB" id="A0A1S4DXM5"/>
<dbReference type="Proteomes" id="UP001652600">
    <property type="component" value="Chromosome 5"/>
</dbReference>
<organism evidence="11 12">
    <name type="scientific">Cucumis melo</name>
    <name type="common">Muskmelon</name>
    <dbReference type="NCBI Taxonomy" id="3656"/>
    <lineage>
        <taxon>Eukaryota</taxon>
        <taxon>Viridiplantae</taxon>
        <taxon>Streptophyta</taxon>
        <taxon>Embryophyta</taxon>
        <taxon>Tracheophyta</taxon>
        <taxon>Spermatophyta</taxon>
        <taxon>Magnoliopsida</taxon>
        <taxon>eudicotyledons</taxon>
        <taxon>Gunneridae</taxon>
        <taxon>Pentapetalae</taxon>
        <taxon>rosids</taxon>
        <taxon>fabids</taxon>
        <taxon>Cucurbitales</taxon>
        <taxon>Cucurbitaceae</taxon>
        <taxon>Benincaseae</taxon>
        <taxon>Cucumis</taxon>
    </lineage>
</organism>
<comment type="cofactor">
    <cofactor evidence="2">
        <name>Mg(2+)</name>
        <dbReference type="ChEBI" id="CHEBI:18420"/>
    </cofactor>
</comment>
<feature type="domain" description="PPM-type phosphatase" evidence="10">
    <location>
        <begin position="1"/>
        <end position="238"/>
    </location>
</feature>
<dbReference type="GO" id="GO:0046872">
    <property type="term" value="F:metal ion binding"/>
    <property type="evidence" value="ECO:0007669"/>
    <property type="project" value="UniProtKB-KW"/>
</dbReference>
<dbReference type="RefSeq" id="XP_016900728.1">
    <property type="nucleotide sequence ID" value="XM_017045239.1"/>
</dbReference>
<keyword evidence="7 9" id="KW-0904">Protein phosphatase</keyword>
<gene>
    <name evidence="12" type="primary">LOC103491660</name>
</gene>
<evidence type="ECO:0000256" key="1">
    <source>
        <dbReference type="ARBA" id="ARBA00001936"/>
    </source>
</evidence>
<keyword evidence="8" id="KW-0464">Manganese</keyword>
<evidence type="ECO:0000256" key="7">
    <source>
        <dbReference type="ARBA" id="ARBA00022912"/>
    </source>
</evidence>
<dbReference type="KEGG" id="cmo:103491660"/>
<evidence type="ECO:0000256" key="6">
    <source>
        <dbReference type="ARBA" id="ARBA00022842"/>
    </source>
</evidence>
<dbReference type="InterPro" id="IPR000222">
    <property type="entry name" value="PP2C_BS"/>
</dbReference>
<keyword evidence="6" id="KW-0460">Magnesium</keyword>
<evidence type="ECO:0000313" key="11">
    <source>
        <dbReference type="Proteomes" id="UP001652600"/>
    </source>
</evidence>
<evidence type="ECO:0000256" key="4">
    <source>
        <dbReference type="ARBA" id="ARBA00022723"/>
    </source>
</evidence>